<evidence type="ECO:0000256" key="2">
    <source>
        <dbReference type="ARBA" id="ARBA00022617"/>
    </source>
</evidence>
<dbReference type="SUPFAM" id="SSF46626">
    <property type="entry name" value="Cytochrome c"/>
    <property type="match status" value="3"/>
</dbReference>
<dbReference type="InterPro" id="IPR003468">
    <property type="entry name" value="Cyt_c_oxidase_monohaem-su/FixO"/>
</dbReference>
<keyword evidence="2 6" id="KW-0349">Heme</keyword>
<keyword evidence="3 6" id="KW-0479">Metal-binding</keyword>
<gene>
    <name evidence="10" type="primary">petJ_2</name>
    <name evidence="10" type="ORF">LMG29542_07613</name>
</gene>
<dbReference type="GO" id="GO:0009055">
    <property type="term" value="F:electron transfer activity"/>
    <property type="evidence" value="ECO:0007669"/>
    <property type="project" value="InterPro"/>
</dbReference>
<feature type="domain" description="Cytochrome c" evidence="9">
    <location>
        <begin position="58"/>
        <end position="173"/>
    </location>
</feature>
<dbReference type="Pfam" id="PF02433">
    <property type="entry name" value="FixO"/>
    <property type="match status" value="1"/>
</dbReference>
<dbReference type="GO" id="GO:0046872">
    <property type="term" value="F:metal ion binding"/>
    <property type="evidence" value="ECO:0007669"/>
    <property type="project" value="UniProtKB-KW"/>
</dbReference>
<sequence>MLKILPRRGWFGTSQVILFIAGVGFFALSVVTLGVLPGLELLRAIHNDAPVTLSPYTEAQLRGRHIYATQGCAYCHSQQVRNTMEDVSRWGAPTEAWETKYDTPQLWGTRRIGPDLARETGVRSADWQLAHLYNPRLIVPDSVMPGYPWMFNGSAARPNRDALDLIAYLDTLGAARREAGCDARVARHAGTGPMMSEGAAIACVTLDASKSSARPIQPGSTGSTETLPAGDSRQGHALFQQSCAGCHGERGDGKSIVAAALHPAPADLTQVTYSDRALRNILENGVSGSSMPAWRDLSKQHMADIIAWLHTIDRAKNEDAPPISIIAQGARVYAKECAACHGVNGDGDGPVAPLIQPRPFDFTQARPSATAIEKVLRVGVPGTAMPAFAGLTERDRTAVTAYIRSVYEEADVRAPAAAQVERH</sequence>
<organism evidence="10 11">
    <name type="scientific">Paraburkholderia humisilvae</name>
    <dbReference type="NCBI Taxonomy" id="627669"/>
    <lineage>
        <taxon>Bacteria</taxon>
        <taxon>Pseudomonadati</taxon>
        <taxon>Pseudomonadota</taxon>
        <taxon>Betaproteobacteria</taxon>
        <taxon>Burkholderiales</taxon>
        <taxon>Burkholderiaceae</taxon>
        <taxon>Paraburkholderia</taxon>
    </lineage>
</organism>
<feature type="domain" description="Cytochrome c" evidence="9">
    <location>
        <begin position="324"/>
        <end position="407"/>
    </location>
</feature>
<name>A0A6J5F5M9_9BURK</name>
<keyword evidence="4" id="KW-0249">Electron transport</keyword>
<evidence type="ECO:0000259" key="9">
    <source>
        <dbReference type="PROSITE" id="PS51007"/>
    </source>
</evidence>
<reference evidence="10 11" key="1">
    <citation type="submission" date="2020-04" db="EMBL/GenBank/DDBJ databases">
        <authorList>
            <person name="De Canck E."/>
        </authorList>
    </citation>
    <scope>NUCLEOTIDE SEQUENCE [LARGE SCALE GENOMIC DNA]</scope>
    <source>
        <strain evidence="10 11">LMG 29542</strain>
    </source>
</reference>
<protein>
    <submittedName>
        <fullName evidence="10">Cytochrome c6</fullName>
    </submittedName>
</protein>
<evidence type="ECO:0000256" key="4">
    <source>
        <dbReference type="ARBA" id="ARBA00022982"/>
    </source>
</evidence>
<feature type="compositionally biased region" description="Polar residues" evidence="7">
    <location>
        <begin position="212"/>
        <end position="226"/>
    </location>
</feature>
<dbReference type="InterPro" id="IPR051811">
    <property type="entry name" value="Cytochrome_c550/c551-like"/>
</dbReference>
<evidence type="ECO:0000256" key="8">
    <source>
        <dbReference type="SAM" id="Phobius"/>
    </source>
</evidence>
<dbReference type="EMBL" id="CADIKH010000098">
    <property type="protein sequence ID" value="CAB3774150.1"/>
    <property type="molecule type" value="Genomic_DNA"/>
</dbReference>
<evidence type="ECO:0000256" key="7">
    <source>
        <dbReference type="SAM" id="MobiDB-lite"/>
    </source>
</evidence>
<keyword evidence="5 6" id="KW-0408">Iron</keyword>
<evidence type="ECO:0000256" key="1">
    <source>
        <dbReference type="ARBA" id="ARBA00022448"/>
    </source>
</evidence>
<dbReference type="GO" id="GO:0020037">
    <property type="term" value="F:heme binding"/>
    <property type="evidence" value="ECO:0007669"/>
    <property type="project" value="InterPro"/>
</dbReference>
<dbReference type="PANTHER" id="PTHR37823:SF1">
    <property type="entry name" value="CYTOCHROME C-553-LIKE"/>
    <property type="match status" value="1"/>
</dbReference>
<dbReference type="Gene3D" id="1.10.760.10">
    <property type="entry name" value="Cytochrome c-like domain"/>
    <property type="match status" value="3"/>
</dbReference>
<dbReference type="AlphaFoldDB" id="A0A6J5F5M9"/>
<dbReference type="PANTHER" id="PTHR37823">
    <property type="entry name" value="CYTOCHROME C-553-LIKE"/>
    <property type="match status" value="1"/>
</dbReference>
<dbReference type="Pfam" id="PF13442">
    <property type="entry name" value="Cytochrome_CBB3"/>
    <property type="match status" value="1"/>
</dbReference>
<dbReference type="InterPro" id="IPR009056">
    <property type="entry name" value="Cyt_c-like_dom"/>
</dbReference>
<dbReference type="Pfam" id="PF00034">
    <property type="entry name" value="Cytochrom_C"/>
    <property type="match status" value="1"/>
</dbReference>
<dbReference type="PROSITE" id="PS51007">
    <property type="entry name" value="CYTC"/>
    <property type="match status" value="3"/>
</dbReference>
<keyword evidence="11" id="KW-1185">Reference proteome</keyword>
<keyword evidence="8" id="KW-0472">Membrane</keyword>
<proteinExistence type="predicted"/>
<keyword evidence="8" id="KW-0812">Transmembrane</keyword>
<dbReference type="InterPro" id="IPR036909">
    <property type="entry name" value="Cyt_c-like_dom_sf"/>
</dbReference>
<feature type="domain" description="Cytochrome c" evidence="9">
    <location>
        <begin position="230"/>
        <end position="313"/>
    </location>
</feature>
<evidence type="ECO:0000256" key="3">
    <source>
        <dbReference type="ARBA" id="ARBA00022723"/>
    </source>
</evidence>
<keyword evidence="8" id="KW-1133">Transmembrane helix</keyword>
<evidence type="ECO:0000256" key="5">
    <source>
        <dbReference type="ARBA" id="ARBA00023004"/>
    </source>
</evidence>
<feature type="region of interest" description="Disordered" evidence="7">
    <location>
        <begin position="212"/>
        <end position="231"/>
    </location>
</feature>
<evidence type="ECO:0000313" key="10">
    <source>
        <dbReference type="EMBL" id="CAB3774150.1"/>
    </source>
</evidence>
<dbReference type="RefSeq" id="WP_175232868.1">
    <property type="nucleotide sequence ID" value="NZ_CADIKH010000098.1"/>
</dbReference>
<keyword evidence="1" id="KW-0813">Transport</keyword>
<dbReference type="Proteomes" id="UP000494363">
    <property type="component" value="Unassembled WGS sequence"/>
</dbReference>
<feature type="transmembrane region" description="Helical" evidence="8">
    <location>
        <begin position="16"/>
        <end position="36"/>
    </location>
</feature>
<accession>A0A6J5F5M9</accession>
<evidence type="ECO:0000256" key="6">
    <source>
        <dbReference type="PROSITE-ProRule" id="PRU00433"/>
    </source>
</evidence>
<evidence type="ECO:0000313" key="11">
    <source>
        <dbReference type="Proteomes" id="UP000494363"/>
    </source>
</evidence>